<dbReference type="InParanoid" id="A0A2T3B1E5"/>
<accession>A0A2T3B1E5</accession>
<keyword evidence="3" id="KW-1185">Reference proteome</keyword>
<dbReference type="GeneID" id="36569868"/>
<dbReference type="Pfam" id="PF13489">
    <property type="entry name" value="Methyltransf_23"/>
    <property type="match status" value="1"/>
</dbReference>
<dbReference type="GO" id="GO:0008168">
    <property type="term" value="F:methyltransferase activity"/>
    <property type="evidence" value="ECO:0007669"/>
    <property type="project" value="TreeGrafter"/>
</dbReference>
<dbReference type="RefSeq" id="XP_024720720.1">
    <property type="nucleotide sequence ID" value="XM_024861787.1"/>
</dbReference>
<organism evidence="2 3">
    <name type="scientific">Amorphotheca resinae ATCC 22711</name>
    <dbReference type="NCBI Taxonomy" id="857342"/>
    <lineage>
        <taxon>Eukaryota</taxon>
        <taxon>Fungi</taxon>
        <taxon>Dikarya</taxon>
        <taxon>Ascomycota</taxon>
        <taxon>Pezizomycotina</taxon>
        <taxon>Leotiomycetes</taxon>
        <taxon>Helotiales</taxon>
        <taxon>Amorphothecaceae</taxon>
        <taxon>Amorphotheca</taxon>
    </lineage>
</organism>
<dbReference type="CDD" id="cd02440">
    <property type="entry name" value="AdoMet_MTases"/>
    <property type="match status" value="1"/>
</dbReference>
<feature type="region of interest" description="Disordered" evidence="1">
    <location>
        <begin position="1"/>
        <end position="20"/>
    </location>
</feature>
<dbReference type="AlphaFoldDB" id="A0A2T3B1E5"/>
<dbReference type="OrthoDB" id="2013972at2759"/>
<proteinExistence type="predicted"/>
<dbReference type="EMBL" id="KZ679011">
    <property type="protein sequence ID" value="PSS18368.1"/>
    <property type="molecule type" value="Genomic_DNA"/>
</dbReference>
<protein>
    <recommendedName>
        <fullName evidence="4">Methyltransferase domain-containing protein</fullName>
    </recommendedName>
</protein>
<evidence type="ECO:0000313" key="2">
    <source>
        <dbReference type="EMBL" id="PSS18368.1"/>
    </source>
</evidence>
<dbReference type="PANTHER" id="PTHR43591:SF102">
    <property type="entry name" value="S-ADENOSYL-L-METHIONINE-DEPENDENT METHYLTRANSFERASE"/>
    <property type="match status" value="1"/>
</dbReference>
<dbReference type="SUPFAM" id="SSF53335">
    <property type="entry name" value="S-adenosyl-L-methionine-dependent methyltransferases"/>
    <property type="match status" value="1"/>
</dbReference>
<name>A0A2T3B1E5_AMORE</name>
<dbReference type="Proteomes" id="UP000241818">
    <property type="component" value="Unassembled WGS sequence"/>
</dbReference>
<evidence type="ECO:0000256" key="1">
    <source>
        <dbReference type="SAM" id="MobiDB-lite"/>
    </source>
</evidence>
<evidence type="ECO:0000313" key="3">
    <source>
        <dbReference type="Proteomes" id="UP000241818"/>
    </source>
</evidence>
<dbReference type="PANTHER" id="PTHR43591">
    <property type="entry name" value="METHYLTRANSFERASE"/>
    <property type="match status" value="1"/>
</dbReference>
<evidence type="ECO:0008006" key="4">
    <source>
        <dbReference type="Google" id="ProtNLM"/>
    </source>
</evidence>
<reference evidence="2 3" key="1">
    <citation type="journal article" date="2018" name="New Phytol.">
        <title>Comparative genomics and transcriptomics depict ericoid mycorrhizal fungi as versatile saprotrophs and plant mutualists.</title>
        <authorList>
            <person name="Martino E."/>
            <person name="Morin E."/>
            <person name="Grelet G.A."/>
            <person name="Kuo A."/>
            <person name="Kohler A."/>
            <person name="Daghino S."/>
            <person name="Barry K.W."/>
            <person name="Cichocki N."/>
            <person name="Clum A."/>
            <person name="Dockter R.B."/>
            <person name="Hainaut M."/>
            <person name="Kuo R.C."/>
            <person name="LaButti K."/>
            <person name="Lindahl B.D."/>
            <person name="Lindquist E.A."/>
            <person name="Lipzen A."/>
            <person name="Khouja H.R."/>
            <person name="Magnuson J."/>
            <person name="Murat C."/>
            <person name="Ohm R.A."/>
            <person name="Singer S.W."/>
            <person name="Spatafora J.W."/>
            <person name="Wang M."/>
            <person name="Veneault-Fourrey C."/>
            <person name="Henrissat B."/>
            <person name="Grigoriev I.V."/>
            <person name="Martin F.M."/>
            <person name="Perotto S."/>
        </authorList>
    </citation>
    <scope>NUCLEOTIDE SEQUENCE [LARGE SCALE GENOMIC DNA]</scope>
    <source>
        <strain evidence="2 3">ATCC 22711</strain>
    </source>
</reference>
<dbReference type="InterPro" id="IPR029063">
    <property type="entry name" value="SAM-dependent_MTases_sf"/>
</dbReference>
<dbReference type="Gene3D" id="3.40.50.150">
    <property type="entry name" value="Vaccinia Virus protein VP39"/>
    <property type="match status" value="1"/>
</dbReference>
<dbReference type="STRING" id="857342.A0A2T3B1E5"/>
<sequence>MEIDSVSSRGDADSTLGLETGSSTVSLRESDFKYVEENGRTYHSFNAGKYALPNDEDEQERLDLQHHLFLLTLNGLHIAPLPPSIHNVLDIGTGTGLWAIEFAQEYPMAHVIGSDLSPIQPQYVPPNCAFEISDAEEPWTYRQKFDYIHGRDLVFCFRDPSQIIVEAYNALSPGGILEMQDPQMPITCVDNSMDWGPLAKWTAEVCCAAERLGRPLTNSRHYGRWMQEAGFLDVAERHFYWSLNTWPWSRKQKLIGWLAQQNLVVGVEAMSMALLTRGLKWSREEVEVLLAGVRHDLKNRAVHSYVDVVVFYGRKPGPTCDTSLG</sequence>
<gene>
    <name evidence="2" type="ORF">M430DRAFT_120803</name>
</gene>